<evidence type="ECO:0008006" key="12">
    <source>
        <dbReference type="Google" id="ProtNLM"/>
    </source>
</evidence>
<keyword evidence="2" id="KW-0391">Immunity</keyword>
<evidence type="ECO:0000259" key="8">
    <source>
        <dbReference type="SMART" id="SM00406"/>
    </source>
</evidence>
<reference evidence="10" key="2">
    <citation type="submission" date="2025-08" db="UniProtKB">
        <authorList>
            <consortium name="Ensembl"/>
        </authorList>
    </citation>
    <scope>IDENTIFICATION</scope>
    <source>
        <strain evidence="10">Hereford</strain>
    </source>
</reference>
<keyword evidence="7" id="KW-1064">Adaptive immunity</keyword>
<name>A0ABI0P2E7_BOVIN</name>
<keyword evidence="5" id="KW-0393">Immunoglobulin domain</keyword>
<dbReference type="SMART" id="SM00409">
    <property type="entry name" value="IG"/>
    <property type="match status" value="1"/>
</dbReference>
<evidence type="ECO:0000313" key="10">
    <source>
        <dbReference type="Ensembl" id="ENSBTAP00000104588.1"/>
    </source>
</evidence>
<dbReference type="InterPro" id="IPR050413">
    <property type="entry name" value="TCR_beta_variable"/>
</dbReference>
<dbReference type="InterPro" id="IPR036179">
    <property type="entry name" value="Ig-like_dom_sf"/>
</dbReference>
<keyword evidence="4" id="KW-0675">Receptor</keyword>
<evidence type="ECO:0000256" key="6">
    <source>
        <dbReference type="ARBA" id="ARBA00038651"/>
    </source>
</evidence>
<evidence type="ECO:0000313" key="11">
    <source>
        <dbReference type="Proteomes" id="UP000009136"/>
    </source>
</evidence>
<evidence type="ECO:0000256" key="3">
    <source>
        <dbReference type="ARBA" id="ARBA00023157"/>
    </source>
</evidence>
<dbReference type="Gene3D" id="2.60.40.10">
    <property type="entry name" value="Immunoglobulins"/>
    <property type="match status" value="1"/>
</dbReference>
<keyword evidence="7" id="KW-1279">T cell receptor</keyword>
<evidence type="ECO:0000259" key="9">
    <source>
        <dbReference type="SMART" id="SM00409"/>
    </source>
</evidence>
<dbReference type="GeneTree" id="ENSGT00940000154542"/>
<keyword evidence="1" id="KW-0732">Signal</keyword>
<dbReference type="PANTHER" id="PTHR23268">
    <property type="entry name" value="T-CELL RECEPTOR BETA CHAIN"/>
    <property type="match status" value="1"/>
</dbReference>
<feature type="domain" description="Immunoglobulin V-set" evidence="8">
    <location>
        <begin position="18"/>
        <end position="93"/>
    </location>
</feature>
<accession>A0ABI0P2E7</accession>
<comment type="subunit">
    <text evidence="6">Alpha-beta TR is a heterodimer composed of an alpha and beta chain; disulfide-linked. The alpha-beta TR is associated with the transmembrane signaling CD3 coreceptor proteins to form the TR-CD3 (TcR or TCR). The assembly of alpha-beta TR heterodimers with CD3 occurs in the endoplasmic reticulum where a single alpha-beta TR heterodimer associates with one CD3D-CD3E heterodimer, one CD3G-CD3E heterodimer and one CD247 homodimer forming a stable octameric structure. CD3D-CD3E and CD3G-CD3E heterodimers preferentially associate with TR alpha and TR beta chains, respectively. The association of the CD247 homodimer is the last step of TcR assembly in the endoplasmic reticulum and is required for transport to the cell surface.</text>
</comment>
<protein>
    <recommendedName>
        <fullName evidence="12">Ig-like domain-containing protein</fullName>
    </recommendedName>
</protein>
<dbReference type="SUPFAM" id="SSF48726">
    <property type="entry name" value="Immunoglobulin"/>
    <property type="match status" value="1"/>
</dbReference>
<feature type="domain" description="Immunoglobulin" evidence="9">
    <location>
        <begin position="8"/>
        <end position="107"/>
    </location>
</feature>
<evidence type="ECO:0000256" key="4">
    <source>
        <dbReference type="ARBA" id="ARBA00023170"/>
    </source>
</evidence>
<dbReference type="PANTHER" id="PTHR23268:SF19">
    <property type="entry name" value="T CELL RECEPTOR BETA VARIABLE 6-2-RELATED"/>
    <property type="match status" value="1"/>
</dbReference>
<evidence type="ECO:0000256" key="2">
    <source>
        <dbReference type="ARBA" id="ARBA00022859"/>
    </source>
</evidence>
<dbReference type="Pfam" id="PF07686">
    <property type="entry name" value="V-set"/>
    <property type="match status" value="1"/>
</dbReference>
<dbReference type="InterPro" id="IPR013106">
    <property type="entry name" value="Ig_V-set"/>
</dbReference>
<evidence type="ECO:0000256" key="7">
    <source>
        <dbReference type="ARBA" id="ARBA00043266"/>
    </source>
</evidence>
<evidence type="ECO:0000256" key="5">
    <source>
        <dbReference type="ARBA" id="ARBA00023319"/>
    </source>
</evidence>
<proteinExistence type="predicted"/>
<dbReference type="InterPro" id="IPR013783">
    <property type="entry name" value="Ig-like_fold"/>
</dbReference>
<keyword evidence="11" id="KW-1185">Reference proteome</keyword>
<evidence type="ECO:0000256" key="1">
    <source>
        <dbReference type="ARBA" id="ARBA00022729"/>
    </source>
</evidence>
<sequence>HAGVTQDPRFQVMRTGQNVTLRCSQDLGHNFMSWYRQDLGHGLRLIHYSDGAHTSELGDVPNGYSVSKSNKENFPLTLESANRSQTSVYFCASRYSTALRGHLLSVQKDC</sequence>
<keyword evidence="3" id="KW-1015">Disulfide bond</keyword>
<dbReference type="InterPro" id="IPR003599">
    <property type="entry name" value="Ig_sub"/>
</dbReference>
<reference evidence="10" key="1">
    <citation type="submission" date="2018-03" db="EMBL/GenBank/DDBJ databases">
        <title>ARS-UCD1.2.</title>
        <authorList>
            <person name="Rosen B.D."/>
            <person name="Bickhart D.M."/>
            <person name="Koren S."/>
            <person name="Schnabel R.D."/>
            <person name="Hall R."/>
            <person name="Zimin A."/>
            <person name="Dreischer C."/>
            <person name="Schultheiss S."/>
            <person name="Schroeder S.G."/>
            <person name="Elsik C.G."/>
            <person name="Couldrey C."/>
            <person name="Liu G.E."/>
            <person name="Van Tassell C.P."/>
            <person name="Phillippy A.M."/>
            <person name="Smith T.P.L."/>
            <person name="Medrano J.F."/>
        </authorList>
    </citation>
    <scope>NUCLEOTIDE SEQUENCE [LARGE SCALE GENOMIC DNA]</scope>
    <source>
        <strain evidence="10">Hereford</strain>
    </source>
</reference>
<dbReference type="Ensembl" id="ENSBTAT00000153162.1">
    <property type="protein sequence ID" value="ENSBTAP00000104588.1"/>
    <property type="gene ID" value="ENSBTAG00000075497.1"/>
</dbReference>
<reference evidence="10" key="3">
    <citation type="submission" date="2025-09" db="UniProtKB">
        <authorList>
            <consortium name="Ensembl"/>
        </authorList>
    </citation>
    <scope>IDENTIFICATION</scope>
    <source>
        <strain evidence="10">Hereford</strain>
    </source>
</reference>
<dbReference type="Proteomes" id="UP000009136">
    <property type="component" value="Chromosome 4"/>
</dbReference>
<organism evidence="10 11">
    <name type="scientific">Bos taurus</name>
    <name type="common">Bovine</name>
    <dbReference type="NCBI Taxonomy" id="9913"/>
    <lineage>
        <taxon>Eukaryota</taxon>
        <taxon>Metazoa</taxon>
        <taxon>Chordata</taxon>
        <taxon>Craniata</taxon>
        <taxon>Vertebrata</taxon>
        <taxon>Euteleostomi</taxon>
        <taxon>Mammalia</taxon>
        <taxon>Eutheria</taxon>
        <taxon>Laurasiatheria</taxon>
        <taxon>Artiodactyla</taxon>
        <taxon>Ruminantia</taxon>
        <taxon>Pecora</taxon>
        <taxon>Bovidae</taxon>
        <taxon>Bovinae</taxon>
        <taxon>Bos</taxon>
    </lineage>
</organism>
<dbReference type="SMART" id="SM00406">
    <property type="entry name" value="IGv"/>
    <property type="match status" value="1"/>
</dbReference>